<evidence type="ECO:0000256" key="5">
    <source>
        <dbReference type="ARBA" id="ARBA00022857"/>
    </source>
</evidence>
<dbReference type="GO" id="GO:0016709">
    <property type="term" value="F:oxidoreductase activity, acting on paired donors, with incorporation or reduction of molecular oxygen, NAD(P)H as one donor, and incorporation of one atom of oxygen"/>
    <property type="evidence" value="ECO:0007669"/>
    <property type="project" value="UniProtKB-ARBA"/>
</dbReference>
<keyword evidence="5" id="KW-0521">NADP</keyword>
<proteinExistence type="inferred from homology"/>
<evidence type="ECO:0000256" key="3">
    <source>
        <dbReference type="ARBA" id="ARBA00022630"/>
    </source>
</evidence>
<evidence type="ECO:0000256" key="6">
    <source>
        <dbReference type="ARBA" id="ARBA00023002"/>
    </source>
</evidence>
<keyword evidence="3" id="KW-0285">Flavoprotein</keyword>
<keyword evidence="4" id="KW-0274">FAD</keyword>
<organism evidence="7 8">
    <name type="scientific">Mycolicibacterium insubricum</name>
    <dbReference type="NCBI Taxonomy" id="444597"/>
    <lineage>
        <taxon>Bacteria</taxon>
        <taxon>Bacillati</taxon>
        <taxon>Actinomycetota</taxon>
        <taxon>Actinomycetes</taxon>
        <taxon>Mycobacteriales</taxon>
        <taxon>Mycobacteriaceae</taxon>
        <taxon>Mycolicibacterium</taxon>
    </lineage>
</organism>
<dbReference type="STRING" id="444597.BST26_16305"/>
<dbReference type="Proteomes" id="UP000192801">
    <property type="component" value="Unassembled WGS sequence"/>
</dbReference>
<comment type="similarity">
    <text evidence="2">Belongs to the FAD-binding monooxygenase family.</text>
</comment>
<dbReference type="EMBL" id="MVHS01000046">
    <property type="protein sequence ID" value="ORA67058.1"/>
    <property type="molecule type" value="Genomic_DNA"/>
</dbReference>
<evidence type="ECO:0000313" key="8">
    <source>
        <dbReference type="Proteomes" id="UP000192801"/>
    </source>
</evidence>
<evidence type="ECO:0000256" key="1">
    <source>
        <dbReference type="ARBA" id="ARBA00001974"/>
    </source>
</evidence>
<comment type="caution">
    <text evidence="7">The sequence shown here is derived from an EMBL/GenBank/DDBJ whole genome shotgun (WGS) entry which is preliminary data.</text>
</comment>
<evidence type="ECO:0000256" key="2">
    <source>
        <dbReference type="ARBA" id="ARBA00010139"/>
    </source>
</evidence>
<dbReference type="InterPro" id="IPR050775">
    <property type="entry name" value="FAD-binding_Monooxygenases"/>
</dbReference>
<keyword evidence="8" id="KW-1185">Reference proteome</keyword>
<name>A0A1X0D3Z7_9MYCO</name>
<evidence type="ECO:0000256" key="4">
    <source>
        <dbReference type="ARBA" id="ARBA00022827"/>
    </source>
</evidence>
<dbReference type="InterPro" id="IPR036188">
    <property type="entry name" value="FAD/NAD-bd_sf"/>
</dbReference>
<reference evidence="7 8" key="1">
    <citation type="submission" date="2016-12" db="EMBL/GenBank/DDBJ databases">
        <title>The new phylogeny of genus Mycobacterium.</title>
        <authorList>
            <person name="Tortoli E."/>
            <person name="Trovato A."/>
            <person name="Cirillo D.M."/>
        </authorList>
    </citation>
    <scope>NUCLEOTIDE SEQUENCE [LARGE SCALE GENOMIC DNA]</scope>
    <source>
        <strain evidence="7 8">DSM 45130</strain>
    </source>
</reference>
<dbReference type="PANTHER" id="PTHR43098">
    <property type="entry name" value="L-ORNITHINE N(5)-MONOOXYGENASE-RELATED"/>
    <property type="match status" value="1"/>
</dbReference>
<protein>
    <submittedName>
        <fullName evidence="7">Monooxygenase</fullName>
    </submittedName>
</protein>
<evidence type="ECO:0000313" key="7">
    <source>
        <dbReference type="EMBL" id="ORA67058.1"/>
    </source>
</evidence>
<comment type="cofactor">
    <cofactor evidence="1">
        <name>FAD</name>
        <dbReference type="ChEBI" id="CHEBI:57692"/>
    </cofactor>
</comment>
<keyword evidence="7" id="KW-0503">Monooxygenase</keyword>
<dbReference type="Pfam" id="PF13450">
    <property type="entry name" value="NAD_binding_8"/>
    <property type="match status" value="1"/>
</dbReference>
<dbReference type="AlphaFoldDB" id="A0A1X0D3Z7"/>
<keyword evidence="6" id="KW-0560">Oxidoreductase</keyword>
<dbReference type="RefSeq" id="WP_083032409.1">
    <property type="nucleotide sequence ID" value="NZ_AP022618.1"/>
</dbReference>
<sequence length="622" mass="69165">MTVQGCGPTDTPQDIDIEAMRAKYAVEREKRVRTEGASQYLELKDDFAEFAEVDPHTTVTPRDPIDADIEVAVLGGGIAGLLAGAYLKKAGVEDVRVIEMAGDFGGVWYWNRFPGIQCDNDAYCYIPLLEELDFIPSKKYADGAEIFAHCQNIGKHFGLYDGAIFSTQVRTVRWDEEIKRWRLTTNRGDDIRARFVVMAQGSYNKPKLPGIPGIKDFKDAGGHVFHSARWDYDYTGGDADGGLDKLADKRVALVGTGATGVQLVPHLGRDAKQLFVFQRTPSSVDFRGNEPTDPEWAASLQPGWQAERKRNFHRWSPFEGVVFDAADMVCDFWTELGRNLTARIGASPDPTALGIEEIMAMREEEDYRIMERLRRRIADIVDDPDTAEALKPYYRFMCKRPTSSDTYLPAFNLPNVTLVDVAESKGIDKLTPNGIVANGVEYEVDCVIFASGFEISTEISRRYAMDVIEGRDGVSLFDHWRDGYQTLHGITSRGFPNQFHTGFIQGGVSANTTAMFEQQAEHIAYIIAEAINRGATVVEPSAESQDAWVATIRELAFDNSAFDLSCTPGYYNNEGRGFGDASRSFLGEVYSPGFYAFDDLLRQWRDAGDLAGLTLVCDDAGQ</sequence>
<gene>
    <name evidence="7" type="ORF">BST26_16305</name>
</gene>
<dbReference type="SUPFAM" id="SSF51905">
    <property type="entry name" value="FAD/NAD(P)-binding domain"/>
    <property type="match status" value="1"/>
</dbReference>
<dbReference type="Gene3D" id="3.50.50.60">
    <property type="entry name" value="FAD/NAD(P)-binding domain"/>
    <property type="match status" value="2"/>
</dbReference>
<accession>A0A1X0D3Z7</accession>
<dbReference type="PANTHER" id="PTHR43098:SF2">
    <property type="entry name" value="FAD-BINDING MONOOXYGENASE AUSB-RELATED"/>
    <property type="match status" value="1"/>
</dbReference>